<evidence type="ECO:0000313" key="2">
    <source>
        <dbReference type="Proteomes" id="UP000663879"/>
    </source>
</evidence>
<protein>
    <submittedName>
        <fullName evidence="1">Uncharacterized protein</fullName>
    </submittedName>
</protein>
<keyword evidence="2" id="KW-1185">Reference proteome</keyword>
<name>A0A814JXU3_9BILA</name>
<organism evidence="1 2">
    <name type="scientific">Brachionus calyciflorus</name>
    <dbReference type="NCBI Taxonomy" id="104777"/>
    <lineage>
        <taxon>Eukaryota</taxon>
        <taxon>Metazoa</taxon>
        <taxon>Spiralia</taxon>
        <taxon>Gnathifera</taxon>
        <taxon>Rotifera</taxon>
        <taxon>Eurotatoria</taxon>
        <taxon>Monogononta</taxon>
        <taxon>Pseudotrocha</taxon>
        <taxon>Ploima</taxon>
        <taxon>Brachionidae</taxon>
        <taxon>Brachionus</taxon>
    </lineage>
</organism>
<accession>A0A814JXU3</accession>
<reference evidence="1" key="1">
    <citation type="submission" date="2021-02" db="EMBL/GenBank/DDBJ databases">
        <authorList>
            <person name="Nowell W R."/>
        </authorList>
    </citation>
    <scope>NUCLEOTIDE SEQUENCE</scope>
    <source>
        <strain evidence="1">Ploen Becks lab</strain>
    </source>
</reference>
<comment type="caution">
    <text evidence="1">The sequence shown here is derived from an EMBL/GenBank/DDBJ whole genome shotgun (WGS) entry which is preliminary data.</text>
</comment>
<proteinExistence type="predicted"/>
<evidence type="ECO:0000313" key="1">
    <source>
        <dbReference type="EMBL" id="CAF1043508.1"/>
    </source>
</evidence>
<dbReference type="AlphaFoldDB" id="A0A814JXU3"/>
<sequence length="70" mass="7635">MSITDSRSRLSNLFLSMAISKFNNENIDPLSSSSSESSVYSTNTSTVLSFVSTPVTRRSNKDGKVQRTGL</sequence>
<dbReference type="EMBL" id="CAJNOC010005137">
    <property type="protein sequence ID" value="CAF1043508.1"/>
    <property type="molecule type" value="Genomic_DNA"/>
</dbReference>
<gene>
    <name evidence="1" type="ORF">OXX778_LOCUS18468</name>
</gene>
<dbReference type="Proteomes" id="UP000663879">
    <property type="component" value="Unassembled WGS sequence"/>
</dbReference>